<evidence type="ECO:0000313" key="3">
    <source>
        <dbReference type="Proteomes" id="UP000317940"/>
    </source>
</evidence>
<dbReference type="EMBL" id="VIWT01000001">
    <property type="protein sequence ID" value="TWF98990.1"/>
    <property type="molecule type" value="Genomic_DNA"/>
</dbReference>
<evidence type="ECO:0000313" key="2">
    <source>
        <dbReference type="EMBL" id="TWF98990.1"/>
    </source>
</evidence>
<reference evidence="2 3" key="1">
    <citation type="submission" date="2019-06" db="EMBL/GenBank/DDBJ databases">
        <title>Sequencing the genomes of 1000 actinobacteria strains.</title>
        <authorList>
            <person name="Klenk H.-P."/>
        </authorList>
    </citation>
    <scope>NUCLEOTIDE SEQUENCE [LARGE SCALE GENOMIC DNA]</scope>
    <source>
        <strain evidence="2 3">DSM 44826</strain>
    </source>
</reference>
<evidence type="ECO:0000256" key="1">
    <source>
        <dbReference type="SAM" id="MobiDB-lite"/>
    </source>
</evidence>
<name>A0A561UI18_9ACTN</name>
<gene>
    <name evidence="2" type="ORF">FHX73_112822</name>
</gene>
<dbReference type="AlphaFoldDB" id="A0A561UI18"/>
<sequence length="215" mass="23628">MHNDGASRSTTGALRLIESRSPSPTTVDTTGYTMAMVGHCPFLEPSIRRGLTGWTVYEIAPGAHRDAVEAELFHAAVRGAEWIRPQLAHSQGALVCENIVITGSVPDADHRELMTWPHWALKHLYGPVGVMFGKFTQGAGERDKFGRSIPPPPFSFLPVRAAVRHSDPRFLRDTPDLAHALAVADDDGRDVFEHIPCEWKAVRAWAGSLPVPPKR</sequence>
<proteinExistence type="predicted"/>
<organism evidence="2 3">
    <name type="scientific">Kitasatospora viridis</name>
    <dbReference type="NCBI Taxonomy" id="281105"/>
    <lineage>
        <taxon>Bacteria</taxon>
        <taxon>Bacillati</taxon>
        <taxon>Actinomycetota</taxon>
        <taxon>Actinomycetes</taxon>
        <taxon>Kitasatosporales</taxon>
        <taxon>Streptomycetaceae</taxon>
        <taxon>Kitasatospora</taxon>
    </lineage>
</organism>
<feature type="region of interest" description="Disordered" evidence="1">
    <location>
        <begin position="1"/>
        <end position="28"/>
    </location>
</feature>
<feature type="compositionally biased region" description="Polar residues" evidence="1">
    <location>
        <begin position="1"/>
        <end position="12"/>
    </location>
</feature>
<comment type="caution">
    <text evidence="2">The sequence shown here is derived from an EMBL/GenBank/DDBJ whole genome shotgun (WGS) entry which is preliminary data.</text>
</comment>
<protein>
    <submittedName>
        <fullName evidence="2">Uncharacterized protein</fullName>
    </submittedName>
</protein>
<keyword evidence="3" id="KW-1185">Reference proteome</keyword>
<dbReference type="Proteomes" id="UP000317940">
    <property type="component" value="Unassembled WGS sequence"/>
</dbReference>
<accession>A0A561UI18</accession>